<feature type="domain" description="RING-type" evidence="6">
    <location>
        <begin position="207"/>
        <end position="250"/>
    </location>
</feature>
<sequence length="289" mass="31616">MEERLEDRTFTLLKTRYTAPAFWSAGKKLYQAVKEATSLPDLREKCTDYIDQCSAHLGEAPSTSSEAPQPASTQQGIREPFLFEGQLSHGSESPPRQRGLEHIFAMLSAQQMAAAGAAGEGQHGEGQLGQDVQQHDAVQAGQTLPSMDALEQELAIALAASLAESEELEGVRPGGAPPASKHAVRALVREKLTEERLKQLGGADAQCSVCREDLQVGDEVQIMPCSDHHVFHPPCLAPWLKDHNSCPVCRHELPTDDDSYERRKEREATEAEERKGAANAVAHNEFIYV</sequence>
<dbReference type="InterPro" id="IPR001841">
    <property type="entry name" value="Znf_RING"/>
</dbReference>
<feature type="compositionally biased region" description="Basic and acidic residues" evidence="5">
    <location>
        <begin position="251"/>
        <end position="276"/>
    </location>
</feature>
<dbReference type="Pfam" id="PF13639">
    <property type="entry name" value="zf-RING_2"/>
    <property type="match status" value="1"/>
</dbReference>
<organism evidence="7 8">
    <name type="scientific">Coccomyxa subellipsoidea</name>
    <dbReference type="NCBI Taxonomy" id="248742"/>
    <lineage>
        <taxon>Eukaryota</taxon>
        <taxon>Viridiplantae</taxon>
        <taxon>Chlorophyta</taxon>
        <taxon>core chlorophytes</taxon>
        <taxon>Trebouxiophyceae</taxon>
        <taxon>Trebouxiophyceae incertae sedis</taxon>
        <taxon>Coccomyxaceae</taxon>
        <taxon>Coccomyxa</taxon>
    </lineage>
</organism>
<evidence type="ECO:0000256" key="3">
    <source>
        <dbReference type="ARBA" id="ARBA00022833"/>
    </source>
</evidence>
<keyword evidence="3" id="KW-0862">Zinc</keyword>
<dbReference type="Gene3D" id="3.30.40.10">
    <property type="entry name" value="Zinc/RING finger domain, C3HC4 (zinc finger)"/>
    <property type="match status" value="1"/>
</dbReference>
<feature type="region of interest" description="Disordered" evidence="5">
    <location>
        <begin position="251"/>
        <end position="277"/>
    </location>
</feature>
<evidence type="ECO:0000313" key="7">
    <source>
        <dbReference type="EMBL" id="KAK9909859.1"/>
    </source>
</evidence>
<keyword evidence="2 4" id="KW-0863">Zinc-finger</keyword>
<keyword evidence="8" id="KW-1185">Reference proteome</keyword>
<reference evidence="7 8" key="1">
    <citation type="journal article" date="2024" name="Nat. Commun.">
        <title>Phylogenomics reveals the evolutionary origins of lichenization in chlorophyte algae.</title>
        <authorList>
            <person name="Puginier C."/>
            <person name="Libourel C."/>
            <person name="Otte J."/>
            <person name="Skaloud P."/>
            <person name="Haon M."/>
            <person name="Grisel S."/>
            <person name="Petersen M."/>
            <person name="Berrin J.G."/>
            <person name="Delaux P.M."/>
            <person name="Dal Grande F."/>
            <person name="Keller J."/>
        </authorList>
    </citation>
    <scope>NUCLEOTIDE SEQUENCE [LARGE SCALE GENOMIC DNA]</scope>
    <source>
        <strain evidence="7 8">SAG 216-7</strain>
    </source>
</reference>
<name>A0ABR2YS59_9CHLO</name>
<comment type="caution">
    <text evidence="7">The sequence shown here is derived from an EMBL/GenBank/DDBJ whole genome shotgun (WGS) entry which is preliminary data.</text>
</comment>
<keyword evidence="1" id="KW-0479">Metal-binding</keyword>
<dbReference type="InterPro" id="IPR013083">
    <property type="entry name" value="Znf_RING/FYVE/PHD"/>
</dbReference>
<dbReference type="EMBL" id="JALJOT010000006">
    <property type="protein sequence ID" value="KAK9909859.1"/>
    <property type="molecule type" value="Genomic_DNA"/>
</dbReference>
<evidence type="ECO:0000313" key="8">
    <source>
        <dbReference type="Proteomes" id="UP001491310"/>
    </source>
</evidence>
<evidence type="ECO:0000259" key="6">
    <source>
        <dbReference type="PROSITE" id="PS50089"/>
    </source>
</evidence>
<gene>
    <name evidence="7" type="ORF">WJX75_008498</name>
</gene>
<accession>A0ABR2YS59</accession>
<evidence type="ECO:0000256" key="1">
    <source>
        <dbReference type="ARBA" id="ARBA00022723"/>
    </source>
</evidence>
<dbReference type="Proteomes" id="UP001491310">
    <property type="component" value="Unassembled WGS sequence"/>
</dbReference>
<dbReference type="PANTHER" id="PTHR15710">
    <property type="entry name" value="E3 UBIQUITIN-PROTEIN LIGASE PRAJA"/>
    <property type="match status" value="1"/>
</dbReference>
<evidence type="ECO:0000256" key="4">
    <source>
        <dbReference type="PROSITE-ProRule" id="PRU00175"/>
    </source>
</evidence>
<protein>
    <recommendedName>
        <fullName evidence="6">RING-type domain-containing protein</fullName>
    </recommendedName>
</protein>
<evidence type="ECO:0000256" key="2">
    <source>
        <dbReference type="ARBA" id="ARBA00022771"/>
    </source>
</evidence>
<dbReference type="PROSITE" id="PS50089">
    <property type="entry name" value="ZF_RING_2"/>
    <property type="match status" value="1"/>
</dbReference>
<proteinExistence type="predicted"/>
<dbReference type="PANTHER" id="PTHR15710:SF217">
    <property type="entry name" value="E3 UBIQUITIN-PROTEIN LIGASE RDUF2"/>
    <property type="match status" value="1"/>
</dbReference>
<dbReference type="SUPFAM" id="SSF57850">
    <property type="entry name" value="RING/U-box"/>
    <property type="match status" value="1"/>
</dbReference>
<evidence type="ECO:0000256" key="5">
    <source>
        <dbReference type="SAM" id="MobiDB-lite"/>
    </source>
</evidence>